<keyword evidence="4" id="KW-1185">Reference proteome</keyword>
<comment type="caution">
    <text evidence="3">The sequence shown here is derived from an EMBL/GenBank/DDBJ whole genome shotgun (WGS) entry which is preliminary data.</text>
</comment>
<reference evidence="3" key="1">
    <citation type="journal article" date="2019" name="bioRxiv">
        <title>The Genome of the Zebra Mussel, Dreissena polymorpha: A Resource for Invasive Species Research.</title>
        <authorList>
            <person name="McCartney M.A."/>
            <person name="Auch B."/>
            <person name="Kono T."/>
            <person name="Mallez S."/>
            <person name="Zhang Y."/>
            <person name="Obille A."/>
            <person name="Becker A."/>
            <person name="Abrahante J.E."/>
            <person name="Garbe J."/>
            <person name="Badalamenti J.P."/>
            <person name="Herman A."/>
            <person name="Mangelson H."/>
            <person name="Liachko I."/>
            <person name="Sullivan S."/>
            <person name="Sone E.D."/>
            <person name="Koren S."/>
            <person name="Silverstein K.A.T."/>
            <person name="Beckman K.B."/>
            <person name="Gohl D.M."/>
        </authorList>
    </citation>
    <scope>NUCLEOTIDE SEQUENCE</scope>
    <source>
        <strain evidence="3">Duluth1</strain>
        <tissue evidence="3">Whole animal</tissue>
    </source>
</reference>
<sequence>MDMGNTESDTTPVNAEGQGGNQQSSVNFENGLNPGQLRISEAHEASAVLSEIVDLTKANEITLTQVNTDNNYKVSVAQDDLSSLVTPCGTDNSEARANESSLPEVPHADISEARVNKSSQSEVAGSDNSEARANKRPITERSAAASNDDNKRRRRRGKKKKNLKEDDWSFHVKVASVTDTCSSSDTTKREEISLVEECPAIDGQVKAELGDLIGDQAIDASCSTSIKHQQCQPCSFDDEEREASGFCVNCLEYICNDCSRDQRRNKITRDHVVLKGDEMPEDSTQFAKIKNLMKCPLHAENDISFECKDHGNLICVSCFTENHRKCEHVLDIAANEDAKEFMMQAQLNQFEVLKTKCRILSEKKESDRNVLIKERQELEDKGRALAAELREHLAELEA</sequence>
<feature type="compositionally biased region" description="Polar residues" evidence="2">
    <location>
        <begin position="116"/>
        <end position="128"/>
    </location>
</feature>
<dbReference type="Gene3D" id="3.30.160.60">
    <property type="entry name" value="Classic Zinc Finger"/>
    <property type="match status" value="1"/>
</dbReference>
<feature type="compositionally biased region" description="Basic and acidic residues" evidence="2">
    <location>
        <begin position="129"/>
        <end position="139"/>
    </location>
</feature>
<dbReference type="SUPFAM" id="SSF57845">
    <property type="entry name" value="B-box zinc-binding domain"/>
    <property type="match status" value="1"/>
</dbReference>
<feature type="compositionally biased region" description="Basic residues" evidence="2">
    <location>
        <begin position="152"/>
        <end position="162"/>
    </location>
</feature>
<dbReference type="CDD" id="cd19756">
    <property type="entry name" value="Bbox2"/>
    <property type="match status" value="1"/>
</dbReference>
<feature type="coiled-coil region" evidence="1">
    <location>
        <begin position="361"/>
        <end position="395"/>
    </location>
</feature>
<feature type="compositionally biased region" description="Polar residues" evidence="2">
    <location>
        <begin position="1"/>
        <end position="13"/>
    </location>
</feature>
<feature type="region of interest" description="Disordered" evidence="2">
    <location>
        <begin position="88"/>
        <end position="164"/>
    </location>
</feature>
<evidence type="ECO:0000256" key="2">
    <source>
        <dbReference type="SAM" id="MobiDB-lite"/>
    </source>
</evidence>
<evidence type="ECO:0000313" key="4">
    <source>
        <dbReference type="Proteomes" id="UP000828390"/>
    </source>
</evidence>
<accession>A0A9D4G268</accession>
<proteinExistence type="predicted"/>
<evidence type="ECO:0000256" key="1">
    <source>
        <dbReference type="SAM" id="Coils"/>
    </source>
</evidence>
<keyword evidence="1" id="KW-0175">Coiled coil</keyword>
<dbReference type="EMBL" id="JAIWYP010000006">
    <property type="protein sequence ID" value="KAH3807240.1"/>
    <property type="molecule type" value="Genomic_DNA"/>
</dbReference>
<organism evidence="3 4">
    <name type="scientific">Dreissena polymorpha</name>
    <name type="common">Zebra mussel</name>
    <name type="synonym">Mytilus polymorpha</name>
    <dbReference type="NCBI Taxonomy" id="45954"/>
    <lineage>
        <taxon>Eukaryota</taxon>
        <taxon>Metazoa</taxon>
        <taxon>Spiralia</taxon>
        <taxon>Lophotrochozoa</taxon>
        <taxon>Mollusca</taxon>
        <taxon>Bivalvia</taxon>
        <taxon>Autobranchia</taxon>
        <taxon>Heteroconchia</taxon>
        <taxon>Euheterodonta</taxon>
        <taxon>Imparidentia</taxon>
        <taxon>Neoheterodontei</taxon>
        <taxon>Myida</taxon>
        <taxon>Dreissenoidea</taxon>
        <taxon>Dreissenidae</taxon>
        <taxon>Dreissena</taxon>
    </lineage>
</organism>
<name>A0A9D4G268_DREPO</name>
<feature type="region of interest" description="Disordered" evidence="2">
    <location>
        <begin position="1"/>
        <end position="33"/>
    </location>
</feature>
<dbReference type="AlphaFoldDB" id="A0A9D4G268"/>
<evidence type="ECO:0000313" key="3">
    <source>
        <dbReference type="EMBL" id="KAH3807240.1"/>
    </source>
</evidence>
<protein>
    <recommendedName>
        <fullName evidence="5">B box-type domain-containing protein</fullName>
    </recommendedName>
</protein>
<reference evidence="3" key="2">
    <citation type="submission" date="2020-11" db="EMBL/GenBank/DDBJ databases">
        <authorList>
            <person name="McCartney M.A."/>
            <person name="Auch B."/>
            <person name="Kono T."/>
            <person name="Mallez S."/>
            <person name="Becker A."/>
            <person name="Gohl D.M."/>
            <person name="Silverstein K.A.T."/>
            <person name="Koren S."/>
            <person name="Bechman K.B."/>
            <person name="Herman A."/>
            <person name="Abrahante J.E."/>
            <person name="Garbe J."/>
        </authorList>
    </citation>
    <scope>NUCLEOTIDE SEQUENCE</scope>
    <source>
        <strain evidence="3">Duluth1</strain>
        <tissue evidence="3">Whole animal</tissue>
    </source>
</reference>
<evidence type="ECO:0008006" key="5">
    <source>
        <dbReference type="Google" id="ProtNLM"/>
    </source>
</evidence>
<feature type="compositionally biased region" description="Basic and acidic residues" evidence="2">
    <location>
        <begin position="106"/>
        <end position="115"/>
    </location>
</feature>
<gene>
    <name evidence="3" type="ORF">DPMN_135575</name>
</gene>
<dbReference type="Proteomes" id="UP000828390">
    <property type="component" value="Unassembled WGS sequence"/>
</dbReference>
<feature type="compositionally biased region" description="Polar residues" evidence="2">
    <location>
        <begin position="21"/>
        <end position="30"/>
    </location>
</feature>